<feature type="signal peptide" evidence="7">
    <location>
        <begin position="1"/>
        <end position="22"/>
    </location>
</feature>
<reference evidence="10 11" key="1">
    <citation type="submission" date="2024-09" db="EMBL/GenBank/DDBJ databases">
        <authorList>
            <person name="Sun Q."/>
            <person name="Mori K."/>
        </authorList>
    </citation>
    <scope>NUCLEOTIDE SEQUENCE [LARGE SCALE GENOMIC DNA]</scope>
    <source>
        <strain evidence="10 11">CCM 7468</strain>
    </source>
</reference>
<feature type="chain" id="PRO_5045533705" evidence="7">
    <location>
        <begin position="23"/>
        <end position="362"/>
    </location>
</feature>
<name>A0ABV6IK57_9PROT</name>
<protein>
    <submittedName>
        <fullName evidence="10">Four-carbon acid sugar kinase family protein</fullName>
    </submittedName>
</protein>
<evidence type="ECO:0000256" key="4">
    <source>
        <dbReference type="ARBA" id="ARBA00022777"/>
    </source>
</evidence>
<dbReference type="Proteomes" id="UP001589789">
    <property type="component" value="Unassembled WGS sequence"/>
</dbReference>
<dbReference type="Pfam" id="PF17042">
    <property type="entry name" value="NBD_C"/>
    <property type="match status" value="1"/>
</dbReference>
<accession>A0ABV6IK57</accession>
<keyword evidence="11" id="KW-1185">Reference proteome</keyword>
<dbReference type="InterPro" id="IPR031475">
    <property type="entry name" value="NBD_C"/>
</dbReference>
<dbReference type="Pfam" id="PF07005">
    <property type="entry name" value="SBD_N"/>
    <property type="match status" value="1"/>
</dbReference>
<evidence type="ECO:0000313" key="10">
    <source>
        <dbReference type="EMBL" id="MFC0383990.1"/>
    </source>
</evidence>
<keyword evidence="3" id="KW-0547">Nucleotide-binding</keyword>
<feature type="domain" description="Four-carbon acid sugar kinase N-terminal" evidence="8">
    <location>
        <begin position="60"/>
        <end position="206"/>
    </location>
</feature>
<gene>
    <name evidence="10" type="ORF">ACFFIC_00310</name>
</gene>
<organism evidence="10 11">
    <name type="scientific">Muricoccus vinaceus</name>
    <dbReference type="NCBI Taxonomy" id="424704"/>
    <lineage>
        <taxon>Bacteria</taxon>
        <taxon>Pseudomonadati</taxon>
        <taxon>Pseudomonadota</taxon>
        <taxon>Alphaproteobacteria</taxon>
        <taxon>Acetobacterales</taxon>
        <taxon>Roseomonadaceae</taxon>
        <taxon>Muricoccus</taxon>
    </lineage>
</organism>
<evidence type="ECO:0000313" key="11">
    <source>
        <dbReference type="Proteomes" id="UP001589789"/>
    </source>
</evidence>
<dbReference type="Gene3D" id="3.40.980.20">
    <property type="entry name" value="Four-carbon acid sugar kinase, nucleotide binding domain"/>
    <property type="match status" value="1"/>
</dbReference>
<keyword evidence="4 10" id="KW-0418">Kinase</keyword>
<evidence type="ECO:0000256" key="6">
    <source>
        <dbReference type="ARBA" id="ARBA00023277"/>
    </source>
</evidence>
<feature type="domain" description="Four-carbon acid sugar kinase nucleotide binding" evidence="9">
    <location>
        <begin position="282"/>
        <end position="354"/>
    </location>
</feature>
<comment type="caution">
    <text evidence="10">The sequence shown here is derived from an EMBL/GenBank/DDBJ whole genome shotgun (WGS) entry which is preliminary data.</text>
</comment>
<keyword evidence="7" id="KW-0732">Signal</keyword>
<evidence type="ECO:0000256" key="5">
    <source>
        <dbReference type="ARBA" id="ARBA00022840"/>
    </source>
</evidence>
<sequence length="362" mass="36013">MARLGAIAQNLAAAVAFGTSLAAGGLSTALAIGLPEGVPPDADAVVVLTGPGVAEGLAACDALLAGGARQIVQVVGADLDAAAAGPLADALLRRLQVSFAPVSPAFPSRGSSLYLGHLFLGTVPAPGEPNLVRRLTTATDEPVGLLSFRTVAEGAGAIRAEMSRMAEWGRRFAIVDAVTDEHLRALAEAAAAQALLVGGAGLAAGLASMLAPIARPAVQPPEQGACVVLAASSARETLSQIGLARLYAPVLDLAATEDAAAAAAPLLSQERPVVIVAPPGSAATLGAVAQALVAAGVQRLMVAGETACEAVVATLAPRMLHMGAETDAGLAWCRVEDGPLHLMLKPGQSGGRDIMLRAFGAG</sequence>
<dbReference type="InterPro" id="IPR010737">
    <property type="entry name" value="4-carb_acid_sugar_kinase_N"/>
</dbReference>
<evidence type="ECO:0000259" key="9">
    <source>
        <dbReference type="Pfam" id="PF17042"/>
    </source>
</evidence>
<keyword evidence="5" id="KW-0067">ATP-binding</keyword>
<dbReference type="Gene3D" id="3.40.50.10840">
    <property type="entry name" value="Putative sugar-binding, N-terminal domain"/>
    <property type="match status" value="1"/>
</dbReference>
<dbReference type="InterPro" id="IPR042213">
    <property type="entry name" value="NBD_C_sf"/>
</dbReference>
<dbReference type="SUPFAM" id="SSF142764">
    <property type="entry name" value="YgbK-like"/>
    <property type="match status" value="1"/>
</dbReference>
<dbReference type="RefSeq" id="WP_377048002.1">
    <property type="nucleotide sequence ID" value="NZ_JBHLVZ010000001.1"/>
</dbReference>
<evidence type="ECO:0000256" key="2">
    <source>
        <dbReference type="ARBA" id="ARBA00022679"/>
    </source>
</evidence>
<proteinExistence type="inferred from homology"/>
<comment type="similarity">
    <text evidence="1">Belongs to the four-carbon acid sugar kinase family.</text>
</comment>
<dbReference type="GO" id="GO:0016301">
    <property type="term" value="F:kinase activity"/>
    <property type="evidence" value="ECO:0007669"/>
    <property type="project" value="UniProtKB-KW"/>
</dbReference>
<evidence type="ECO:0000256" key="7">
    <source>
        <dbReference type="SAM" id="SignalP"/>
    </source>
</evidence>
<keyword evidence="6" id="KW-0119">Carbohydrate metabolism</keyword>
<evidence type="ECO:0000259" key="8">
    <source>
        <dbReference type="Pfam" id="PF07005"/>
    </source>
</evidence>
<keyword evidence="2" id="KW-0808">Transferase</keyword>
<evidence type="ECO:0000256" key="1">
    <source>
        <dbReference type="ARBA" id="ARBA00005715"/>
    </source>
</evidence>
<evidence type="ECO:0000256" key="3">
    <source>
        <dbReference type="ARBA" id="ARBA00022741"/>
    </source>
</evidence>
<dbReference type="EMBL" id="JBHLVZ010000001">
    <property type="protein sequence ID" value="MFC0383990.1"/>
    <property type="molecule type" value="Genomic_DNA"/>
</dbReference>
<dbReference type="InterPro" id="IPR037051">
    <property type="entry name" value="4-carb_acid_sugar_kinase_N_sf"/>
</dbReference>